<name>A0A7U2HX83_PHANO</name>
<protein>
    <submittedName>
        <fullName evidence="1">Uncharacterized protein</fullName>
    </submittedName>
</protein>
<keyword evidence="2" id="KW-1185">Reference proteome</keyword>
<sequence>MLYTELRLIAQLTWLCYPHLLDFAMSVSCLLAFVSFCEAVLRAEANPGAIACDGPATLAVCHSLVAFNEHLAIKNSMVYGLVVSDAHLDLHHNEQLCVQLYVFTKKKKEKKKEEKLS</sequence>
<dbReference type="AlphaFoldDB" id="A0A7U2HX83"/>
<gene>
    <name evidence="1" type="ORF">JI435_021950</name>
</gene>
<evidence type="ECO:0000313" key="1">
    <source>
        <dbReference type="EMBL" id="QRC92026.1"/>
    </source>
</evidence>
<organism evidence="1 2">
    <name type="scientific">Phaeosphaeria nodorum (strain SN15 / ATCC MYA-4574 / FGSC 10173)</name>
    <name type="common">Glume blotch fungus</name>
    <name type="synonym">Parastagonospora nodorum</name>
    <dbReference type="NCBI Taxonomy" id="321614"/>
    <lineage>
        <taxon>Eukaryota</taxon>
        <taxon>Fungi</taxon>
        <taxon>Dikarya</taxon>
        <taxon>Ascomycota</taxon>
        <taxon>Pezizomycotina</taxon>
        <taxon>Dothideomycetes</taxon>
        <taxon>Pleosporomycetidae</taxon>
        <taxon>Pleosporales</taxon>
        <taxon>Pleosporineae</taxon>
        <taxon>Phaeosphaeriaceae</taxon>
        <taxon>Parastagonospora</taxon>
    </lineage>
</organism>
<dbReference type="EMBL" id="CP069024">
    <property type="protein sequence ID" value="QRC92026.1"/>
    <property type="molecule type" value="Genomic_DNA"/>
</dbReference>
<dbReference type="VEuPathDB" id="FungiDB:JI435_021950"/>
<accession>A0A7U2HX83</accession>
<evidence type="ECO:0000313" key="2">
    <source>
        <dbReference type="Proteomes" id="UP000663193"/>
    </source>
</evidence>
<reference evidence="2" key="1">
    <citation type="journal article" date="2021" name="BMC Genomics">
        <title>Chromosome-level genome assembly and manually-curated proteome of model necrotroph Parastagonospora nodorum Sn15 reveals a genome-wide trove of candidate effector homologs, and redundancy of virulence-related functions within an accessory chromosome.</title>
        <authorList>
            <person name="Bertazzoni S."/>
            <person name="Jones D.A.B."/>
            <person name="Phan H.T."/>
            <person name="Tan K.-C."/>
            <person name="Hane J.K."/>
        </authorList>
    </citation>
    <scope>NUCLEOTIDE SEQUENCE [LARGE SCALE GENOMIC DNA]</scope>
    <source>
        <strain evidence="2">SN15 / ATCC MYA-4574 / FGSC 10173)</strain>
    </source>
</reference>
<dbReference type="Proteomes" id="UP000663193">
    <property type="component" value="Chromosome 2"/>
</dbReference>
<proteinExistence type="predicted"/>